<accession>T1KSZ5</accession>
<protein>
    <submittedName>
        <fullName evidence="1">Uncharacterized protein</fullName>
    </submittedName>
</protein>
<dbReference type="HOGENOM" id="CLU_809692_0_0_1"/>
<dbReference type="EnsemblMetazoa" id="tetur20g01380.1">
    <property type="protein sequence ID" value="tetur20g01380.1"/>
    <property type="gene ID" value="tetur20g01380"/>
</dbReference>
<reference evidence="1" key="2">
    <citation type="submission" date="2015-06" db="UniProtKB">
        <authorList>
            <consortium name="EnsemblMetazoa"/>
        </authorList>
    </citation>
    <scope>IDENTIFICATION</scope>
</reference>
<evidence type="ECO:0000313" key="1">
    <source>
        <dbReference type="EnsemblMetazoa" id="tetur20g01380.1"/>
    </source>
</evidence>
<reference evidence="2" key="1">
    <citation type="submission" date="2011-08" db="EMBL/GenBank/DDBJ databases">
        <authorList>
            <person name="Rombauts S."/>
        </authorList>
    </citation>
    <scope>NUCLEOTIDE SEQUENCE</scope>
    <source>
        <strain evidence="2">London</strain>
    </source>
</reference>
<organism evidence="1 2">
    <name type="scientific">Tetranychus urticae</name>
    <name type="common">Two-spotted spider mite</name>
    <dbReference type="NCBI Taxonomy" id="32264"/>
    <lineage>
        <taxon>Eukaryota</taxon>
        <taxon>Metazoa</taxon>
        <taxon>Ecdysozoa</taxon>
        <taxon>Arthropoda</taxon>
        <taxon>Chelicerata</taxon>
        <taxon>Arachnida</taxon>
        <taxon>Acari</taxon>
        <taxon>Acariformes</taxon>
        <taxon>Trombidiformes</taxon>
        <taxon>Prostigmata</taxon>
        <taxon>Eleutherengona</taxon>
        <taxon>Raphignathae</taxon>
        <taxon>Tetranychoidea</taxon>
        <taxon>Tetranychidae</taxon>
        <taxon>Tetranychus</taxon>
    </lineage>
</organism>
<evidence type="ECO:0000313" key="2">
    <source>
        <dbReference type="Proteomes" id="UP000015104"/>
    </source>
</evidence>
<proteinExistence type="predicted"/>
<dbReference type="EMBL" id="CAEY01000513">
    <property type="status" value="NOT_ANNOTATED_CDS"/>
    <property type="molecule type" value="Genomic_DNA"/>
</dbReference>
<sequence>MDDIFHLIVLSHSSQVGYRSPSGSPSRERDSYMETLSSDPDEALAELKRNINLSTYENFEEFHRRIKNLKYNSSPVITRWLFENLQNEKQRPSEDEYFHKYHEDAYRVYQSGRLLKVEEFKKLWNEVLSEKYTARNAAKEFVCLSENPSCQYKHKNSVAMKNHLFAKHLGITFECCCGQPITYYASYTAHYSFSRCKYKDSVKKLQSQSSECNEKNLDKIFVKYQNGAFRPYQSGLPITVDQFSKLWDEAQSDERVTKNGKNFVCSCENDACVANRYMTPSLPKTRIYVLTHHFKLSYECVCGKTFLSYGGYTGHYSTNRCNYEKSVAPAAIDDWDTGEKLDN</sequence>
<dbReference type="Proteomes" id="UP000015104">
    <property type="component" value="Unassembled WGS sequence"/>
</dbReference>
<keyword evidence="2" id="KW-1185">Reference proteome</keyword>
<name>T1KSZ5_TETUR</name>
<dbReference type="AlphaFoldDB" id="T1KSZ5"/>